<reference evidence="1 2" key="1">
    <citation type="submission" date="2022-05" db="EMBL/GenBank/DDBJ databases">
        <authorList>
            <consortium name="Genoscope - CEA"/>
            <person name="William W."/>
        </authorList>
    </citation>
    <scope>NUCLEOTIDE SEQUENCE [LARGE SCALE GENOMIC DNA]</scope>
</reference>
<comment type="caution">
    <text evidence="1">The sequence shown here is derived from an EMBL/GenBank/DDBJ whole genome shotgun (WGS) entry which is preliminary data.</text>
</comment>
<gene>
    <name evidence="1" type="ORF">PEVE_00006654</name>
</gene>
<name>A0ABN8QTW9_9CNID</name>
<accession>A0ABN8QTW9</accession>
<evidence type="ECO:0000313" key="2">
    <source>
        <dbReference type="Proteomes" id="UP001159427"/>
    </source>
</evidence>
<proteinExistence type="predicted"/>
<dbReference type="EMBL" id="CALNXI010001432">
    <property type="protein sequence ID" value="CAH3168810.1"/>
    <property type="molecule type" value="Genomic_DNA"/>
</dbReference>
<organism evidence="1 2">
    <name type="scientific">Porites evermanni</name>
    <dbReference type="NCBI Taxonomy" id="104178"/>
    <lineage>
        <taxon>Eukaryota</taxon>
        <taxon>Metazoa</taxon>
        <taxon>Cnidaria</taxon>
        <taxon>Anthozoa</taxon>
        <taxon>Hexacorallia</taxon>
        <taxon>Scleractinia</taxon>
        <taxon>Fungiina</taxon>
        <taxon>Poritidae</taxon>
        <taxon>Porites</taxon>
    </lineage>
</organism>
<dbReference type="Proteomes" id="UP001159427">
    <property type="component" value="Unassembled WGS sequence"/>
</dbReference>
<sequence>MKNPPKRPQHNPSALDALARKKKTEQTAFKRHIRATLSTGPTEPFFHLLDFAPLSGQLEKVSWNRCLSTLTCVIIQPLSGQLKKVSWYRCLSCYQA</sequence>
<evidence type="ECO:0000313" key="1">
    <source>
        <dbReference type="EMBL" id="CAH3168810.1"/>
    </source>
</evidence>
<keyword evidence="2" id="KW-1185">Reference proteome</keyword>
<protein>
    <submittedName>
        <fullName evidence="1">Uncharacterized protein</fullName>
    </submittedName>
</protein>